<accession>A0AAX4JPE5</accession>
<dbReference type="SMART" id="SM00906">
    <property type="entry name" value="Fungal_trans"/>
    <property type="match status" value="1"/>
</dbReference>
<evidence type="ECO:0000256" key="6">
    <source>
        <dbReference type="SAM" id="MobiDB-lite"/>
    </source>
</evidence>
<dbReference type="GeneID" id="91092303"/>
<reference evidence="8 9" key="1">
    <citation type="submission" date="2024-01" db="EMBL/GenBank/DDBJ databases">
        <title>Comparative genomics of Cryptococcus and Kwoniella reveals pathogenesis evolution and contrasting modes of karyotype evolution via chromosome fusion or intercentromeric recombination.</title>
        <authorList>
            <person name="Coelho M.A."/>
            <person name="David-Palma M."/>
            <person name="Shea T."/>
            <person name="Bowers K."/>
            <person name="McGinley-Smith S."/>
            <person name="Mohammad A.W."/>
            <person name="Gnirke A."/>
            <person name="Yurkov A.M."/>
            <person name="Nowrousian M."/>
            <person name="Sun S."/>
            <person name="Cuomo C.A."/>
            <person name="Heitman J."/>
        </authorList>
    </citation>
    <scope>NUCLEOTIDE SEQUENCE [LARGE SCALE GENOMIC DNA]</scope>
    <source>
        <strain evidence="8 9">CBS 6074</strain>
    </source>
</reference>
<feature type="domain" description="Zn(2)-C6 fungal-type" evidence="7">
    <location>
        <begin position="177"/>
        <end position="207"/>
    </location>
</feature>
<dbReference type="GO" id="GO:0006351">
    <property type="term" value="P:DNA-templated transcription"/>
    <property type="evidence" value="ECO:0007669"/>
    <property type="project" value="InterPro"/>
</dbReference>
<dbReference type="PANTHER" id="PTHR47338">
    <property type="entry name" value="ZN(II)2CYS6 TRANSCRIPTION FACTOR (EUROFUNG)-RELATED"/>
    <property type="match status" value="1"/>
</dbReference>
<name>A0AAX4JPE5_9TREE</name>
<evidence type="ECO:0000313" key="8">
    <source>
        <dbReference type="EMBL" id="WWC86753.1"/>
    </source>
</evidence>
<feature type="compositionally biased region" description="Low complexity" evidence="6">
    <location>
        <begin position="35"/>
        <end position="56"/>
    </location>
</feature>
<feature type="compositionally biased region" description="Polar residues" evidence="6">
    <location>
        <begin position="427"/>
        <end position="441"/>
    </location>
</feature>
<keyword evidence="5" id="KW-0539">Nucleus</keyword>
<evidence type="ECO:0000313" key="9">
    <source>
        <dbReference type="Proteomes" id="UP001355207"/>
    </source>
</evidence>
<dbReference type="SMART" id="SM00066">
    <property type="entry name" value="GAL4"/>
    <property type="match status" value="1"/>
</dbReference>
<dbReference type="GO" id="GO:0008270">
    <property type="term" value="F:zinc ion binding"/>
    <property type="evidence" value="ECO:0007669"/>
    <property type="project" value="InterPro"/>
</dbReference>
<protein>
    <recommendedName>
        <fullName evidence="7">Zn(2)-C6 fungal-type domain-containing protein</fullName>
    </recommendedName>
</protein>
<dbReference type="SUPFAM" id="SSF57701">
    <property type="entry name" value="Zn2/Cys6 DNA-binding domain"/>
    <property type="match status" value="1"/>
</dbReference>
<dbReference type="PROSITE" id="PS50048">
    <property type="entry name" value="ZN2_CY6_FUNGAL_2"/>
    <property type="match status" value="1"/>
</dbReference>
<dbReference type="GO" id="GO:0003677">
    <property type="term" value="F:DNA binding"/>
    <property type="evidence" value="ECO:0007669"/>
    <property type="project" value="InterPro"/>
</dbReference>
<keyword evidence="2" id="KW-0479">Metal-binding</keyword>
<gene>
    <name evidence="8" type="ORF">L201_001631</name>
</gene>
<feature type="region of interest" description="Disordered" evidence="6">
    <location>
        <begin position="365"/>
        <end position="397"/>
    </location>
</feature>
<dbReference type="Proteomes" id="UP001355207">
    <property type="component" value="Chromosome 2"/>
</dbReference>
<feature type="region of interest" description="Disordered" evidence="6">
    <location>
        <begin position="1"/>
        <end position="168"/>
    </location>
</feature>
<feature type="compositionally biased region" description="Polar residues" evidence="6">
    <location>
        <begin position="370"/>
        <end position="397"/>
    </location>
</feature>
<dbReference type="InterPro" id="IPR001138">
    <property type="entry name" value="Zn2Cys6_DnaBD"/>
</dbReference>
<dbReference type="GO" id="GO:0000981">
    <property type="term" value="F:DNA-binding transcription factor activity, RNA polymerase II-specific"/>
    <property type="evidence" value="ECO:0007669"/>
    <property type="project" value="InterPro"/>
</dbReference>
<dbReference type="InterPro" id="IPR036864">
    <property type="entry name" value="Zn2-C6_fun-type_DNA-bd_sf"/>
</dbReference>
<keyword evidence="9" id="KW-1185">Reference proteome</keyword>
<evidence type="ECO:0000256" key="1">
    <source>
        <dbReference type="ARBA" id="ARBA00004123"/>
    </source>
</evidence>
<feature type="region of interest" description="Disordered" evidence="6">
    <location>
        <begin position="838"/>
        <end position="863"/>
    </location>
</feature>
<feature type="compositionally biased region" description="Polar residues" evidence="6">
    <location>
        <begin position="57"/>
        <end position="76"/>
    </location>
</feature>
<dbReference type="Pfam" id="PF00172">
    <property type="entry name" value="Zn_clus"/>
    <property type="match status" value="1"/>
</dbReference>
<dbReference type="CDD" id="cd12148">
    <property type="entry name" value="fungal_TF_MHR"/>
    <property type="match status" value="1"/>
</dbReference>
<evidence type="ECO:0000256" key="3">
    <source>
        <dbReference type="ARBA" id="ARBA00023015"/>
    </source>
</evidence>
<feature type="compositionally biased region" description="Low complexity" evidence="6">
    <location>
        <begin position="112"/>
        <end position="161"/>
    </location>
</feature>
<dbReference type="Gene3D" id="4.10.240.10">
    <property type="entry name" value="Zn(2)-C6 fungal-type DNA-binding domain"/>
    <property type="match status" value="1"/>
</dbReference>
<evidence type="ECO:0000259" key="7">
    <source>
        <dbReference type="PROSITE" id="PS50048"/>
    </source>
</evidence>
<dbReference type="InterPro" id="IPR050815">
    <property type="entry name" value="TF_fung"/>
</dbReference>
<feature type="compositionally biased region" description="Basic and acidic residues" evidence="6">
    <location>
        <begin position="77"/>
        <end position="86"/>
    </location>
</feature>
<feature type="compositionally biased region" description="Polar residues" evidence="6">
    <location>
        <begin position="537"/>
        <end position="556"/>
    </location>
</feature>
<proteinExistence type="predicted"/>
<dbReference type="PROSITE" id="PS00463">
    <property type="entry name" value="ZN2_CY6_FUNGAL_1"/>
    <property type="match status" value="1"/>
</dbReference>
<dbReference type="EMBL" id="CP144099">
    <property type="protein sequence ID" value="WWC86753.1"/>
    <property type="molecule type" value="Genomic_DNA"/>
</dbReference>
<keyword evidence="4" id="KW-0804">Transcription</keyword>
<feature type="compositionally biased region" description="Low complexity" evidence="6">
    <location>
        <begin position="442"/>
        <end position="452"/>
    </location>
</feature>
<keyword evidence="3" id="KW-0805">Transcription regulation</keyword>
<feature type="compositionally biased region" description="Polar residues" evidence="6">
    <location>
        <begin position="838"/>
        <end position="847"/>
    </location>
</feature>
<organism evidence="8 9">
    <name type="scientific">Kwoniella dendrophila CBS 6074</name>
    <dbReference type="NCBI Taxonomy" id="1295534"/>
    <lineage>
        <taxon>Eukaryota</taxon>
        <taxon>Fungi</taxon>
        <taxon>Dikarya</taxon>
        <taxon>Basidiomycota</taxon>
        <taxon>Agaricomycotina</taxon>
        <taxon>Tremellomycetes</taxon>
        <taxon>Tremellales</taxon>
        <taxon>Cryptococcaceae</taxon>
        <taxon>Kwoniella</taxon>
    </lineage>
</organism>
<feature type="compositionally biased region" description="Polar residues" evidence="6">
    <location>
        <begin position="1"/>
        <end position="17"/>
    </location>
</feature>
<dbReference type="CDD" id="cd00067">
    <property type="entry name" value="GAL4"/>
    <property type="match status" value="1"/>
</dbReference>
<evidence type="ECO:0000256" key="2">
    <source>
        <dbReference type="ARBA" id="ARBA00022723"/>
    </source>
</evidence>
<dbReference type="Pfam" id="PF04082">
    <property type="entry name" value="Fungal_trans"/>
    <property type="match status" value="1"/>
</dbReference>
<evidence type="ECO:0000256" key="4">
    <source>
        <dbReference type="ARBA" id="ARBA00023163"/>
    </source>
</evidence>
<dbReference type="RefSeq" id="XP_066073516.1">
    <property type="nucleotide sequence ID" value="XM_066217419.1"/>
</dbReference>
<dbReference type="PANTHER" id="PTHR47338:SF29">
    <property type="entry name" value="ZN(2)-C6 FUNGAL-TYPE DOMAIN-CONTAINING PROTEIN"/>
    <property type="match status" value="1"/>
</dbReference>
<dbReference type="GO" id="GO:0005634">
    <property type="term" value="C:nucleus"/>
    <property type="evidence" value="ECO:0007669"/>
    <property type="project" value="UniProtKB-SubCell"/>
</dbReference>
<feature type="region of interest" description="Disordered" evidence="6">
    <location>
        <begin position="522"/>
        <end position="556"/>
    </location>
</feature>
<dbReference type="InterPro" id="IPR007219">
    <property type="entry name" value="XnlR_reg_dom"/>
</dbReference>
<feature type="region of interest" description="Disordered" evidence="6">
    <location>
        <begin position="425"/>
        <end position="452"/>
    </location>
</feature>
<evidence type="ECO:0000256" key="5">
    <source>
        <dbReference type="ARBA" id="ARBA00023242"/>
    </source>
</evidence>
<dbReference type="AlphaFoldDB" id="A0AAX4JPE5"/>
<sequence>MQQQPPHQDDWQNQQSGEIPLTGWYPSQDYSDDWSQLSQQPSPQQSQQQQQQHQQQINHIPYQQATPIDNVIYQQNFRDEESESRRLSGAPSSFGDKASSSPEEGGAGGSEPPGSSRLATLNPPLSSSSSGDLNGLMSQGSQQSLSHRQGSSYSGPSGIPSLENIAPSGTSLRRGMACKFCRRRKLRCSGERPACSSCVKYKQECEYQPPAKAQKVQALESRVAELSDYISQGINPNINTAFSSQPLTFDENGIPQPIYDGSYQNDTQAQYQYLNYALPSNEGTSTFTPNLDINGQAFSGYAPDQTQRGLPTTFPQPDSQYSYPAFADNTPIIPSLSDQLPHSQPIQQTQQPFPQTYNSLLSSNPSTTNAFTQTSSENGISSNFTYPTNPTTQRQLPQSSYQVPAIIPSQAEIPTMPNMAQPFIPQPSLNSDTSSTPTQIVNTPSNSGSTPGSSIIHAPPGSQAMSFELASLRYTAEIPEVDPVDKLTERLGEFLFSPATDNSNSGSGSNIKEELYDDEITNGNNIGLGKKRRTGKNHTGQWSNGTNQRPDGPNRTSLFRSRVETDGLRDEHRKKLLDVFLGHCRLFFEMSIPRFWYRMTFHDRRRPSLALLNAMYLWATRMTASPNLAAMEAHFFAEACRHLDSAGPNSDRLIDAVKAAMLLCAYAYTNGRHHEGWLIAGLAVRLVTSTGIHQIPSLTFRPQQPDNPFLRNRVHLLPAPEDAVELAERVHAFWCVYAIEKCGAFATGFPSSLRDEEIATPFGRPLDEIASQTVTSQDDVTIRDLYQGTAYAHPDGDSPYIRWIKAVTILERASKLAFLSPAVDSEYTQAWNSFGNKLSQSSTSGSPQPNPPPAWMNQPKYKNPKDYEECSKALKHYMISLGIDGISPIERRRMAESEGSVEPVIKSHTVLLHHQTCAIEMLMHDINSLDVDNSVAVVAGRRSAELIKALPPIPSQEVDAQVILVWCMIVKLLIKELRRCIKLGDYTASRPIEEDIDIIVTEMGRVGQTMHIARVQSKAMADFKKAALTP</sequence>
<comment type="subcellular location">
    <subcellularLocation>
        <location evidence="1">Nucleus</location>
    </subcellularLocation>
</comment>